<feature type="non-terminal residue" evidence="1">
    <location>
        <position position="67"/>
    </location>
</feature>
<proteinExistence type="predicted"/>
<accession>A0A0L0F9H5</accession>
<keyword evidence="2" id="KW-1185">Reference proteome</keyword>
<dbReference type="Proteomes" id="UP000054560">
    <property type="component" value="Unassembled WGS sequence"/>
</dbReference>
<reference evidence="1 2" key="1">
    <citation type="submission" date="2011-02" db="EMBL/GenBank/DDBJ databases">
        <title>The Genome Sequence of Sphaeroforma arctica JP610.</title>
        <authorList>
            <consortium name="The Broad Institute Genome Sequencing Platform"/>
            <person name="Russ C."/>
            <person name="Cuomo C."/>
            <person name="Young S.K."/>
            <person name="Zeng Q."/>
            <person name="Gargeya S."/>
            <person name="Alvarado L."/>
            <person name="Berlin A."/>
            <person name="Chapman S.B."/>
            <person name="Chen Z."/>
            <person name="Freedman E."/>
            <person name="Gellesch M."/>
            <person name="Goldberg J."/>
            <person name="Griggs A."/>
            <person name="Gujja S."/>
            <person name="Heilman E."/>
            <person name="Heiman D."/>
            <person name="Howarth C."/>
            <person name="Mehta T."/>
            <person name="Neiman D."/>
            <person name="Pearson M."/>
            <person name="Roberts A."/>
            <person name="Saif S."/>
            <person name="Shea T."/>
            <person name="Shenoy N."/>
            <person name="Sisk P."/>
            <person name="Stolte C."/>
            <person name="Sykes S."/>
            <person name="White J."/>
            <person name="Yandava C."/>
            <person name="Burger G."/>
            <person name="Gray M.W."/>
            <person name="Holland P.W.H."/>
            <person name="King N."/>
            <person name="Lang F.B.F."/>
            <person name="Roger A.J."/>
            <person name="Ruiz-Trillo I."/>
            <person name="Haas B."/>
            <person name="Nusbaum C."/>
            <person name="Birren B."/>
        </authorList>
    </citation>
    <scope>NUCLEOTIDE SEQUENCE [LARGE SCALE GENOMIC DNA]</scope>
    <source>
        <strain evidence="1 2">JP610</strain>
    </source>
</reference>
<organism evidence="1 2">
    <name type="scientific">Sphaeroforma arctica JP610</name>
    <dbReference type="NCBI Taxonomy" id="667725"/>
    <lineage>
        <taxon>Eukaryota</taxon>
        <taxon>Ichthyosporea</taxon>
        <taxon>Ichthyophonida</taxon>
        <taxon>Sphaeroforma</taxon>
    </lineage>
</organism>
<dbReference type="GeneID" id="25914761"/>
<sequence>MSSDSSDDFSSDEDVPLVDYAAWVKDRRYPDDCVRVLSSEFLDVKYLHENGFDQPVLVKNTAGLGLH</sequence>
<gene>
    <name evidence="1" type="ORF">SARC_14257</name>
</gene>
<dbReference type="AlphaFoldDB" id="A0A0L0F9H5"/>
<protein>
    <submittedName>
        <fullName evidence="1">Uncharacterized protein</fullName>
    </submittedName>
</protein>
<dbReference type="EMBL" id="KQ245954">
    <property type="protein sequence ID" value="KNC73186.1"/>
    <property type="molecule type" value="Genomic_DNA"/>
</dbReference>
<dbReference type="RefSeq" id="XP_014147088.1">
    <property type="nucleotide sequence ID" value="XM_014291613.1"/>
</dbReference>
<name>A0A0L0F9H5_9EUKA</name>
<evidence type="ECO:0000313" key="2">
    <source>
        <dbReference type="Proteomes" id="UP000054560"/>
    </source>
</evidence>
<evidence type="ECO:0000313" key="1">
    <source>
        <dbReference type="EMBL" id="KNC73186.1"/>
    </source>
</evidence>